<feature type="binding site" evidence="14">
    <location>
        <position position="380"/>
    </location>
    <ligand>
        <name>Zn(2+)</name>
        <dbReference type="ChEBI" id="CHEBI:29105"/>
        <label>2</label>
    </ligand>
</feature>
<dbReference type="GO" id="GO:0005886">
    <property type="term" value="C:plasma membrane"/>
    <property type="evidence" value="ECO:0007669"/>
    <property type="project" value="UniProtKB-SubCell"/>
</dbReference>
<dbReference type="PANTHER" id="PTHR11596">
    <property type="entry name" value="ALKALINE PHOSPHATASE"/>
    <property type="match status" value="1"/>
</dbReference>
<keyword evidence="7" id="KW-0378">Hydrolase</keyword>
<keyword evidence="9 14" id="KW-0460">Magnesium</keyword>
<feature type="binding site" evidence="14">
    <location>
        <position position="417"/>
    </location>
    <ligand>
        <name>Zn(2+)</name>
        <dbReference type="ChEBI" id="CHEBI:29105"/>
        <label>2</label>
    </ligand>
</feature>
<reference evidence="17" key="2">
    <citation type="submission" date="2020-05" db="UniProtKB">
        <authorList>
            <consortium name="EnsemblMetazoa"/>
        </authorList>
    </citation>
    <scope>IDENTIFICATION</scope>
    <source>
        <strain evidence="17">IAEA</strain>
    </source>
</reference>
<comment type="cofactor">
    <cofactor evidence="14">
        <name>Zn(2+)</name>
        <dbReference type="ChEBI" id="CHEBI:29105"/>
    </cofactor>
    <text evidence="14">Binds 2 Zn(2+) ions.</text>
</comment>
<feature type="binding site" evidence="14">
    <location>
        <position position="210"/>
    </location>
    <ligand>
        <name>Mg(2+)</name>
        <dbReference type="ChEBI" id="CHEBI:18420"/>
    </ligand>
</feature>
<dbReference type="EnsemblMetazoa" id="GBRI035728-RA">
    <property type="protein sequence ID" value="GBRI035728-PA"/>
    <property type="gene ID" value="GBRI035728"/>
</dbReference>
<evidence type="ECO:0000256" key="3">
    <source>
        <dbReference type="ARBA" id="ARBA00012647"/>
    </source>
</evidence>
<keyword evidence="11" id="KW-0325">Glycoprotein</keyword>
<keyword evidence="4" id="KW-1003">Cell membrane</keyword>
<evidence type="ECO:0000256" key="9">
    <source>
        <dbReference type="ARBA" id="ARBA00022842"/>
    </source>
</evidence>
<comment type="similarity">
    <text evidence="2 15">Belongs to the alkaline phosphatase family.</text>
</comment>
<feature type="binding site" evidence="14">
    <location>
        <position position="376"/>
    </location>
    <ligand>
        <name>Zn(2+)</name>
        <dbReference type="ChEBI" id="CHEBI:29105"/>
        <label>2</label>
    </ligand>
</feature>
<evidence type="ECO:0000256" key="10">
    <source>
        <dbReference type="ARBA" id="ARBA00023136"/>
    </source>
</evidence>
<dbReference type="Gene3D" id="3.40.720.10">
    <property type="entry name" value="Alkaline Phosphatase, subunit A"/>
    <property type="match status" value="1"/>
</dbReference>
<evidence type="ECO:0000256" key="6">
    <source>
        <dbReference type="ARBA" id="ARBA00022723"/>
    </source>
</evidence>
<dbReference type="GO" id="GO:0098552">
    <property type="term" value="C:side of membrane"/>
    <property type="evidence" value="ECO:0007669"/>
    <property type="project" value="UniProtKB-KW"/>
</dbReference>
<name>A0A1A9WX82_9MUSC</name>
<evidence type="ECO:0000256" key="4">
    <source>
        <dbReference type="ARBA" id="ARBA00022475"/>
    </source>
</evidence>
<feature type="binding site" evidence="14">
    <location>
        <position position="418"/>
    </location>
    <ligand>
        <name>Zn(2+)</name>
        <dbReference type="ChEBI" id="CHEBI:29105"/>
        <label>2</label>
    </ligand>
</feature>
<dbReference type="SUPFAM" id="SSF53649">
    <property type="entry name" value="Alkaline phosphatase-like"/>
    <property type="match status" value="1"/>
</dbReference>
<dbReference type="AlphaFoldDB" id="A0A1A9WX82"/>
<keyword evidence="6 14" id="KW-0479">Metal-binding</keyword>
<feature type="transmembrane region" description="Helical" evidence="16">
    <location>
        <begin position="12"/>
        <end position="33"/>
    </location>
</feature>
<evidence type="ECO:0000256" key="12">
    <source>
        <dbReference type="ARBA" id="ARBA00023288"/>
    </source>
</evidence>
<evidence type="ECO:0000313" key="17">
    <source>
        <dbReference type="EnsemblMetazoa" id="GBRI035728-PA"/>
    </source>
</evidence>
<dbReference type="PRINTS" id="PR00113">
    <property type="entry name" value="ALKPHPHTASE"/>
</dbReference>
<evidence type="ECO:0000256" key="8">
    <source>
        <dbReference type="ARBA" id="ARBA00022833"/>
    </source>
</evidence>
<evidence type="ECO:0000256" key="14">
    <source>
        <dbReference type="PIRSR" id="PIRSR601952-2"/>
    </source>
</evidence>
<protein>
    <recommendedName>
        <fullName evidence="3">alkaline phosphatase</fullName>
        <ecNumber evidence="3">3.1.3.1</ecNumber>
    </recommendedName>
</protein>
<evidence type="ECO:0000256" key="15">
    <source>
        <dbReference type="RuleBase" id="RU003946"/>
    </source>
</evidence>
<feature type="active site" description="Phosphoserine intermediate" evidence="13">
    <location>
        <position position="147"/>
    </location>
</feature>
<keyword evidence="16" id="KW-1133">Transmembrane helix</keyword>
<feature type="binding site" evidence="14">
    <location>
        <position position="97"/>
    </location>
    <ligand>
        <name>Zn(2+)</name>
        <dbReference type="ChEBI" id="CHEBI:29105"/>
        <label>2</label>
    </ligand>
</feature>
<comment type="subcellular location">
    <subcellularLocation>
        <location evidence="1">Cell membrane</location>
        <topology evidence="1">Lipid-anchor</topology>
        <topology evidence="1">GPI-anchor</topology>
    </subcellularLocation>
</comment>
<dbReference type="Proteomes" id="UP000091820">
    <property type="component" value="Unassembled WGS sequence"/>
</dbReference>
<keyword evidence="5" id="KW-0336">GPI-anchor</keyword>
<keyword evidence="10 16" id="KW-0472">Membrane</keyword>
<reference evidence="18" key="1">
    <citation type="submission" date="2014-03" db="EMBL/GenBank/DDBJ databases">
        <authorList>
            <person name="Aksoy S."/>
            <person name="Warren W."/>
            <person name="Wilson R.K."/>
        </authorList>
    </citation>
    <scope>NUCLEOTIDE SEQUENCE [LARGE SCALE GENOMIC DNA]</scope>
    <source>
        <strain evidence="18">IAEA</strain>
    </source>
</reference>
<feature type="binding site" evidence="14">
    <location>
        <position position="212"/>
    </location>
    <ligand>
        <name>Mg(2+)</name>
        <dbReference type="ChEBI" id="CHEBI:18420"/>
    </ligand>
</feature>
<dbReference type="EC" id="3.1.3.1" evidence="3"/>
<feature type="binding site" evidence="14">
    <location>
        <position position="492"/>
    </location>
    <ligand>
        <name>Zn(2+)</name>
        <dbReference type="ChEBI" id="CHEBI:29105"/>
        <label>2</label>
    </ligand>
</feature>
<keyword evidence="16" id="KW-0812">Transmembrane</keyword>
<keyword evidence="12" id="KW-0449">Lipoprotein</keyword>
<dbReference type="InterPro" id="IPR001952">
    <property type="entry name" value="Alkaline_phosphatase"/>
</dbReference>
<dbReference type="STRING" id="37001.A0A1A9WX82"/>
<organism evidence="17 18">
    <name type="scientific">Glossina brevipalpis</name>
    <dbReference type="NCBI Taxonomy" id="37001"/>
    <lineage>
        <taxon>Eukaryota</taxon>
        <taxon>Metazoa</taxon>
        <taxon>Ecdysozoa</taxon>
        <taxon>Arthropoda</taxon>
        <taxon>Hexapoda</taxon>
        <taxon>Insecta</taxon>
        <taxon>Pterygota</taxon>
        <taxon>Neoptera</taxon>
        <taxon>Endopterygota</taxon>
        <taxon>Diptera</taxon>
        <taxon>Brachycera</taxon>
        <taxon>Muscomorpha</taxon>
        <taxon>Hippoboscoidea</taxon>
        <taxon>Glossinidae</taxon>
        <taxon>Glossina</taxon>
    </lineage>
</organism>
<accession>A0A1A9WX82</accession>
<dbReference type="PANTHER" id="PTHR11596:SF91">
    <property type="entry name" value="ALKALINE PHOSPHATASE-RELATED"/>
    <property type="match status" value="1"/>
</dbReference>
<proteinExistence type="inferred from homology"/>
<keyword evidence="8 14" id="KW-0862">Zinc</keyword>
<evidence type="ECO:0000256" key="2">
    <source>
        <dbReference type="ARBA" id="ARBA00005984"/>
    </source>
</evidence>
<dbReference type="CDD" id="cd16012">
    <property type="entry name" value="ALP"/>
    <property type="match status" value="1"/>
</dbReference>
<evidence type="ECO:0000256" key="1">
    <source>
        <dbReference type="ARBA" id="ARBA00004609"/>
    </source>
</evidence>
<feature type="binding site" evidence="14">
    <location>
        <position position="97"/>
    </location>
    <ligand>
        <name>Mg(2+)</name>
        <dbReference type="ChEBI" id="CHEBI:18420"/>
    </ligand>
</feature>
<dbReference type="GO" id="GO:0004035">
    <property type="term" value="F:alkaline phosphatase activity"/>
    <property type="evidence" value="ECO:0007669"/>
    <property type="project" value="UniProtKB-EC"/>
</dbReference>
<dbReference type="Pfam" id="PF00245">
    <property type="entry name" value="Alk_phosphatase"/>
    <property type="match status" value="1"/>
</dbReference>
<evidence type="ECO:0000313" key="18">
    <source>
        <dbReference type="Proteomes" id="UP000091820"/>
    </source>
</evidence>
<evidence type="ECO:0000256" key="16">
    <source>
        <dbReference type="SAM" id="Phobius"/>
    </source>
</evidence>
<dbReference type="GO" id="GO:0046872">
    <property type="term" value="F:metal ion binding"/>
    <property type="evidence" value="ECO:0007669"/>
    <property type="project" value="UniProtKB-KW"/>
</dbReference>
<dbReference type="VEuPathDB" id="VectorBase:GBRI035728"/>
<dbReference type="FunFam" id="3.40.720.10:FF:000008">
    <property type="entry name" value="Alkaline phosphatase"/>
    <property type="match status" value="1"/>
</dbReference>
<dbReference type="InterPro" id="IPR017850">
    <property type="entry name" value="Alkaline_phosphatase_core_sf"/>
</dbReference>
<sequence>MIVVKENFSKLLFYVAITVLSFWILDVDCVVIADPYHKQLFDVNVKKRISFAENRFTPEEEQSTEFWLEQAQRDVEKRVSRSFNSKKAKNIILFLGDGMSIGTITAARILKGQRRGFSGEESMLAFEQFPYTGLVKTYCTNGQTADSACTATAYLCGVKTNVMMLGVNANVQNNNCSDSMNRQNQVDSIVKWAQEAGKSTGLVTTTTITHASPSGGYAHVANRLWECDSDIINTEAIIGPGEECKDIAQQLITNEPGKNVDVILGGGMGKFLPKYKSDTFGVKGERRDGLDLIDQWHSNNPQGIFVKNLEELEQVDFNNTKQLLGLFHSSHLEYYSKAKVEKETQPRLKDMTKAAIKMLEKNSKGYFVFIEGGRIDHAHHETKAAYALDETLEFDEAIQTALDLTDDQETLIVVTSDHSHTMTISGYPSRGNPILGLNERELDFDGIPYSVLNYAVGPQQYMDTTGKRLDLTNFVSDYMIFPSYIKAQMGTHAGEDVAIFARGPQADLFSGTLQQNVIPHLMAYAACIGNGLNLCKPEDRNLHNKT</sequence>
<evidence type="ECO:0000256" key="13">
    <source>
        <dbReference type="PIRSR" id="PIRSR601952-1"/>
    </source>
</evidence>
<comment type="cofactor">
    <cofactor evidence="14">
        <name>Mg(2+)</name>
        <dbReference type="ChEBI" id="CHEBI:18420"/>
    </cofactor>
    <text evidence="14">Binds 1 Mg(2+) ion.</text>
</comment>
<dbReference type="SMART" id="SM00098">
    <property type="entry name" value="alkPPc"/>
    <property type="match status" value="1"/>
</dbReference>
<evidence type="ECO:0000256" key="5">
    <source>
        <dbReference type="ARBA" id="ARBA00022622"/>
    </source>
</evidence>
<feature type="binding site" evidence="14">
    <location>
        <position position="371"/>
    </location>
    <ligand>
        <name>Mg(2+)</name>
        <dbReference type="ChEBI" id="CHEBI:18420"/>
    </ligand>
</feature>
<evidence type="ECO:0000256" key="11">
    <source>
        <dbReference type="ARBA" id="ARBA00023180"/>
    </source>
</evidence>
<evidence type="ECO:0000256" key="7">
    <source>
        <dbReference type="ARBA" id="ARBA00022801"/>
    </source>
</evidence>
<keyword evidence="18" id="KW-1185">Reference proteome</keyword>